<evidence type="ECO:0000256" key="1">
    <source>
        <dbReference type="SAM" id="MobiDB-lite"/>
    </source>
</evidence>
<keyword evidence="3" id="KW-1185">Reference proteome</keyword>
<sequence length="101" mass="11111">MVLLAEHLLKPLTADNQIETRHFLEAVSHLPPFFDCLRSPASASSSSSSRAPVTRSRTRTTPTSSASTPPRPTRWPSRSTTAGSCRSSRQHCRQPPIRLTS</sequence>
<accession>A0A8C9LY34</accession>
<organism evidence="2 3">
    <name type="scientific">Piliocolobus tephrosceles</name>
    <name type="common">Ugandan red Colobus</name>
    <dbReference type="NCBI Taxonomy" id="591936"/>
    <lineage>
        <taxon>Eukaryota</taxon>
        <taxon>Metazoa</taxon>
        <taxon>Chordata</taxon>
        <taxon>Craniata</taxon>
        <taxon>Vertebrata</taxon>
        <taxon>Euteleostomi</taxon>
        <taxon>Mammalia</taxon>
        <taxon>Eutheria</taxon>
        <taxon>Euarchontoglires</taxon>
        <taxon>Primates</taxon>
        <taxon>Haplorrhini</taxon>
        <taxon>Catarrhini</taxon>
        <taxon>Cercopithecidae</taxon>
        <taxon>Colobinae</taxon>
        <taxon>Piliocolobus</taxon>
    </lineage>
</organism>
<evidence type="ECO:0000313" key="3">
    <source>
        <dbReference type="Proteomes" id="UP000694416"/>
    </source>
</evidence>
<proteinExistence type="predicted"/>
<evidence type="ECO:0000313" key="2">
    <source>
        <dbReference type="Ensembl" id="ENSPTEP00000037861.1"/>
    </source>
</evidence>
<reference evidence="2" key="2">
    <citation type="submission" date="2025-09" db="UniProtKB">
        <authorList>
            <consortium name="Ensembl"/>
        </authorList>
    </citation>
    <scope>IDENTIFICATION</scope>
</reference>
<feature type="compositionally biased region" description="Low complexity" evidence="1">
    <location>
        <begin position="39"/>
        <end position="82"/>
    </location>
</feature>
<dbReference type="Proteomes" id="UP000694416">
    <property type="component" value="Unplaced"/>
</dbReference>
<reference evidence="2" key="1">
    <citation type="submission" date="2025-08" db="UniProtKB">
        <authorList>
            <consortium name="Ensembl"/>
        </authorList>
    </citation>
    <scope>IDENTIFICATION</scope>
</reference>
<feature type="region of interest" description="Disordered" evidence="1">
    <location>
        <begin position="39"/>
        <end position="101"/>
    </location>
</feature>
<protein>
    <submittedName>
        <fullName evidence="2">Uncharacterized protein</fullName>
    </submittedName>
</protein>
<dbReference type="Ensembl" id="ENSPTET00000051142.1">
    <property type="protein sequence ID" value="ENSPTEP00000037861.1"/>
    <property type="gene ID" value="ENSPTEG00000035337.1"/>
</dbReference>
<name>A0A8C9LY34_9PRIM</name>
<dbReference type="AlphaFoldDB" id="A0A8C9LY34"/>